<evidence type="ECO:0000256" key="1">
    <source>
        <dbReference type="SAM" id="MobiDB-lite"/>
    </source>
</evidence>
<dbReference type="AlphaFoldDB" id="A0A2L2U2H3"/>
<protein>
    <recommendedName>
        <fullName evidence="4">Myb-like domain-containing protein</fullName>
    </recommendedName>
</protein>
<reference evidence="3" key="1">
    <citation type="submission" date="2014-10" db="EMBL/GenBank/DDBJ databases">
        <authorList>
            <person name="King R."/>
        </authorList>
    </citation>
    <scope>NUCLEOTIDE SEQUENCE [LARGE SCALE GENOMIC DNA]</scope>
    <source>
        <strain evidence="3">A3/5</strain>
    </source>
</reference>
<evidence type="ECO:0000313" key="3">
    <source>
        <dbReference type="Proteomes" id="UP000245910"/>
    </source>
</evidence>
<dbReference type="RefSeq" id="XP_025593504.1">
    <property type="nucleotide sequence ID" value="XM_025738777.2"/>
</dbReference>
<dbReference type="GeneID" id="37261505"/>
<dbReference type="KEGG" id="fvn:FVRRES_09867"/>
<accession>A0A2L2U2H3</accession>
<feature type="compositionally biased region" description="Basic residues" evidence="1">
    <location>
        <begin position="89"/>
        <end position="106"/>
    </location>
</feature>
<dbReference type="Proteomes" id="UP000245910">
    <property type="component" value="Chromosome III"/>
</dbReference>
<name>A0A2L2U2H3_9HYPO</name>
<evidence type="ECO:0000313" key="2">
    <source>
        <dbReference type="EMBL" id="CEI69790.1"/>
    </source>
</evidence>
<dbReference type="OrthoDB" id="5239281at2759"/>
<dbReference type="EMBL" id="LN649231">
    <property type="protein sequence ID" value="CEI69790.1"/>
    <property type="molecule type" value="Genomic_DNA"/>
</dbReference>
<dbReference type="STRING" id="56646.A0A2L2U2H3"/>
<proteinExistence type="predicted"/>
<feature type="compositionally biased region" description="Basic and acidic residues" evidence="1">
    <location>
        <begin position="123"/>
        <end position="135"/>
    </location>
</feature>
<evidence type="ECO:0008006" key="4">
    <source>
        <dbReference type="Google" id="ProtNLM"/>
    </source>
</evidence>
<feature type="compositionally biased region" description="Acidic residues" evidence="1">
    <location>
        <begin position="111"/>
        <end position="122"/>
    </location>
</feature>
<organism evidence="2 3">
    <name type="scientific">Fusarium venenatum</name>
    <dbReference type="NCBI Taxonomy" id="56646"/>
    <lineage>
        <taxon>Eukaryota</taxon>
        <taxon>Fungi</taxon>
        <taxon>Dikarya</taxon>
        <taxon>Ascomycota</taxon>
        <taxon>Pezizomycotina</taxon>
        <taxon>Sordariomycetes</taxon>
        <taxon>Hypocreomycetidae</taxon>
        <taxon>Hypocreales</taxon>
        <taxon>Nectriaceae</taxon>
        <taxon>Fusarium</taxon>
    </lineage>
</organism>
<keyword evidence="3" id="KW-1185">Reference proteome</keyword>
<feature type="region of interest" description="Disordered" evidence="1">
    <location>
        <begin position="60"/>
        <end position="142"/>
    </location>
</feature>
<sequence length="142" mass="15582">MPAKKSSGEDGSPTGLTDGELRFIKAIFDNMTQKPDADWDAVAETLSLKDAKCAKERFRQMSVRHGWRGDSATSTPRKGAAAATGDKVKKSRAPRTPRKPTAKKVAKKTEPEDDDEDGEDVKDEVKPESKNVKCEDADEDMD</sequence>